<evidence type="ECO:0000313" key="2">
    <source>
        <dbReference type="Proteomes" id="UP000201728"/>
    </source>
</evidence>
<gene>
    <name evidence="1" type="ORF">clem_09620</name>
</gene>
<keyword evidence="2" id="KW-1185">Reference proteome</keyword>
<dbReference type="RefSeq" id="WP_094091328.1">
    <property type="nucleotide sequence ID" value="NZ_CP016397.1"/>
</dbReference>
<dbReference type="AlphaFoldDB" id="A0A222P3P5"/>
<dbReference type="EMBL" id="CP016397">
    <property type="protein sequence ID" value="ASQ46474.1"/>
    <property type="molecule type" value="Genomic_DNA"/>
</dbReference>
<reference evidence="1 2" key="1">
    <citation type="submission" date="2016-07" db="EMBL/GenBank/DDBJ databases">
        <authorList>
            <person name="Hassler H."/>
        </authorList>
    </citation>
    <scope>NUCLEOTIDE SEQUENCE [LARGE SCALE GENOMIC DNA]</scope>
    <source>
        <strain evidence="1 2">CDC-D5610</strain>
    </source>
</reference>
<evidence type="ECO:0000313" key="1">
    <source>
        <dbReference type="EMBL" id="ASQ46474.1"/>
    </source>
</evidence>
<organism evidence="1 2">
    <name type="scientific">Legionella clemsonensis</name>
    <dbReference type="NCBI Taxonomy" id="1867846"/>
    <lineage>
        <taxon>Bacteria</taxon>
        <taxon>Pseudomonadati</taxon>
        <taxon>Pseudomonadota</taxon>
        <taxon>Gammaproteobacteria</taxon>
        <taxon>Legionellales</taxon>
        <taxon>Legionellaceae</taxon>
        <taxon>Legionella</taxon>
    </lineage>
</organism>
<dbReference type="Proteomes" id="UP000201728">
    <property type="component" value="Chromosome"/>
</dbReference>
<name>A0A222P3P5_9GAMM</name>
<sequence length="589" mass="66246">MRRSLTQLIIDDLAGLAQLETDIIASEEAIRFLIAMFKDKKALKNIEFVHKDQFFSYLQKRVMEDSSFLTKAGHYQFFIEVGARSKAKQRDPATIHYCALDLFIRPGLPPLAFVADHYRLSSGYYMEFQTISEKLGIQFVVAGDEYYQTDSVHCPVFTLMHLLLTAKDEKLLTLLEKKVGHRKTVDVVNLPWDNLPPEYVMYPQSLTTILNFVDRIKGREGLEKHMPSPILSSFGYEEKVTGFLFPVKSNKAELNNKIRSKGIKYLAAEYAGLAVLELEQTPALYTDKMLVALCYKERYPAVYKILCKALAIEEAVPFTDKYGPQAHPIFELAFAHATVLEICLKNSEFKRIFTNESILLLMQKGFLDPFNLFKKLTTIASSIELNQQTINQLANNLQACSILAEVVGSQRTVDKELLLGLMFSSKTKSFFQNGLLVDLFKKGEISLAMIDKILPYKINKKEFSALNDNEKMEYLTKLFSLEEAPGNLLEDANFAVSTPIPVKNALVSNGLKTALDIFDMPHDESAPEVEELFLIPESSAVTVVTTEATQKPGINVGLLVQSMTKGGILNTVKPSEQPKNSAEEVKVTL</sequence>
<accession>A0A222P3P5</accession>
<dbReference type="KEGG" id="lcd:clem_09620"/>
<proteinExistence type="predicted"/>
<dbReference type="OrthoDB" id="5634863at2"/>
<protein>
    <submittedName>
        <fullName evidence="1">Uncharacterized protein</fullName>
    </submittedName>
</protein>